<sequence>MRAALLGPMEAVPAAPLPPARYWWEVLRQPKTDISLPHKLLRAKEIKERKKILRENHQNAEVEGAAWLQDWSVPHHLPPSRAEKTSGPFHKQHVAEHCGVFHALFKGAMFTPWVTQRVECSQEDEDLVLVCCGNMVTVSEVCEGSWEQRWSGKEICHYLPPFPAMGTGCHRFIFLLFQPDCPVDFSEGVWPTLCHSLKMGTFSTFDFSRKHEAAMTPAGLACFQCQWGSSVTRVFHQLLGKKCSVRWCERGPVCGLGYGPCV</sequence>
<name>A0A8C8AIA5_9STRI</name>
<accession>A0A8C8AIA5</accession>
<dbReference type="AlphaFoldDB" id="A0A8C8AIA5"/>
<evidence type="ECO:0000313" key="1">
    <source>
        <dbReference type="Ensembl" id="ENSOSUP00000004876.1"/>
    </source>
</evidence>
<dbReference type="Proteomes" id="UP000694552">
    <property type="component" value="Unplaced"/>
</dbReference>
<reference evidence="1" key="2">
    <citation type="submission" date="2025-09" db="UniProtKB">
        <authorList>
            <consortium name="Ensembl"/>
        </authorList>
    </citation>
    <scope>IDENTIFICATION</scope>
</reference>
<dbReference type="GO" id="GO:0005762">
    <property type="term" value="C:mitochondrial large ribosomal subunit"/>
    <property type="evidence" value="ECO:0007669"/>
    <property type="project" value="TreeGrafter"/>
</dbReference>
<dbReference type="Gene3D" id="3.90.280.10">
    <property type="entry name" value="PEBP-like"/>
    <property type="match status" value="1"/>
</dbReference>
<proteinExistence type="predicted"/>
<keyword evidence="2" id="KW-1185">Reference proteome</keyword>
<evidence type="ECO:0000313" key="2">
    <source>
        <dbReference type="Proteomes" id="UP000694552"/>
    </source>
</evidence>
<dbReference type="InterPro" id="IPR036610">
    <property type="entry name" value="PEBP-like_sf"/>
</dbReference>
<dbReference type="PANTHER" id="PTHR11362">
    <property type="entry name" value="PHOSPHATIDYLETHANOLAMINE-BINDING PROTEIN"/>
    <property type="match status" value="1"/>
</dbReference>
<dbReference type="PANTHER" id="PTHR11362:SF133">
    <property type="entry name" value="LARGE RIBOSOMAL SUBUNIT PROTEIN ML38"/>
    <property type="match status" value="1"/>
</dbReference>
<organism evidence="1 2">
    <name type="scientific">Otus sunia</name>
    <name type="common">Oriental scops-owl</name>
    <dbReference type="NCBI Taxonomy" id="257818"/>
    <lineage>
        <taxon>Eukaryota</taxon>
        <taxon>Metazoa</taxon>
        <taxon>Chordata</taxon>
        <taxon>Craniata</taxon>
        <taxon>Vertebrata</taxon>
        <taxon>Euteleostomi</taxon>
        <taxon>Archelosauria</taxon>
        <taxon>Archosauria</taxon>
        <taxon>Dinosauria</taxon>
        <taxon>Saurischia</taxon>
        <taxon>Theropoda</taxon>
        <taxon>Coelurosauria</taxon>
        <taxon>Aves</taxon>
        <taxon>Neognathae</taxon>
        <taxon>Neoaves</taxon>
        <taxon>Telluraves</taxon>
        <taxon>Strigiformes</taxon>
        <taxon>Strigidae</taxon>
        <taxon>Otus</taxon>
    </lineage>
</organism>
<reference evidence="1" key="1">
    <citation type="submission" date="2025-08" db="UniProtKB">
        <authorList>
            <consortium name="Ensembl"/>
        </authorList>
    </citation>
    <scope>IDENTIFICATION</scope>
</reference>
<dbReference type="SUPFAM" id="SSF49777">
    <property type="entry name" value="PEBP-like"/>
    <property type="match status" value="1"/>
</dbReference>
<dbReference type="Ensembl" id="ENSOSUT00000005036.1">
    <property type="protein sequence ID" value="ENSOSUP00000004876.1"/>
    <property type="gene ID" value="ENSOSUG00000003592.1"/>
</dbReference>
<protein>
    <submittedName>
        <fullName evidence="1">Uncharacterized protein</fullName>
    </submittedName>
</protein>
<dbReference type="InterPro" id="IPR035810">
    <property type="entry name" value="PEBP_euk"/>
</dbReference>